<evidence type="ECO:0000313" key="1">
    <source>
        <dbReference type="EMBL" id="CAB4186593.1"/>
    </source>
</evidence>
<gene>
    <name evidence="1" type="ORF">UFOVP1151_14</name>
</gene>
<evidence type="ECO:0008006" key="2">
    <source>
        <dbReference type="Google" id="ProtNLM"/>
    </source>
</evidence>
<protein>
    <recommendedName>
        <fullName evidence="2">HNHc domain containing protein</fullName>
    </recommendedName>
</protein>
<sequence length="94" mass="11227">MPYKNKEELYRNQTLRWRKIKLKALEYKGGSCIECGYNKHPSALQFHHNDPKIKDVSWNKLRLRSWDKITFELDKCSLLCANCHSIVHSKSKYD</sequence>
<organism evidence="1">
    <name type="scientific">uncultured Caudovirales phage</name>
    <dbReference type="NCBI Taxonomy" id="2100421"/>
    <lineage>
        <taxon>Viruses</taxon>
        <taxon>Duplodnaviria</taxon>
        <taxon>Heunggongvirae</taxon>
        <taxon>Uroviricota</taxon>
        <taxon>Caudoviricetes</taxon>
        <taxon>Peduoviridae</taxon>
        <taxon>Maltschvirus</taxon>
        <taxon>Maltschvirus maltsch</taxon>
    </lineage>
</organism>
<reference evidence="1" key="1">
    <citation type="submission" date="2020-05" db="EMBL/GenBank/DDBJ databases">
        <authorList>
            <person name="Chiriac C."/>
            <person name="Salcher M."/>
            <person name="Ghai R."/>
            <person name="Kavagutti S V."/>
        </authorList>
    </citation>
    <scope>NUCLEOTIDE SEQUENCE</scope>
</reference>
<dbReference type="EMBL" id="LR797097">
    <property type="protein sequence ID" value="CAB4186593.1"/>
    <property type="molecule type" value="Genomic_DNA"/>
</dbReference>
<proteinExistence type="predicted"/>
<accession>A0A6J5QQ41</accession>
<name>A0A6J5QQ41_9CAUD</name>